<sequence>MRVLVTPTFARAAKKLHAAQKRHLDQAVQAVLASPESGEAKVGDLAGVRVLKFRIGAQLWLVAYAVTEDAITLLALGSHENFYRDLKR</sequence>
<dbReference type="InterPro" id="IPR035093">
    <property type="entry name" value="RelE/ParE_toxin_dom_sf"/>
</dbReference>
<evidence type="ECO:0000313" key="2">
    <source>
        <dbReference type="Proteomes" id="UP000251075"/>
    </source>
</evidence>
<reference evidence="1 2" key="1">
    <citation type="submission" date="2017-11" db="EMBL/GenBank/DDBJ databases">
        <title>Draft genome sequence of magnetotactic bacterium Magnetospirillum kuznetsovii LBB-42.</title>
        <authorList>
            <person name="Grouzdev D.S."/>
            <person name="Rysina M.S."/>
            <person name="Baslerov R.V."/>
            <person name="Koziaeva V."/>
        </authorList>
    </citation>
    <scope>NUCLEOTIDE SEQUENCE [LARGE SCALE GENOMIC DNA]</scope>
    <source>
        <strain evidence="1 2">LBB-42</strain>
    </source>
</reference>
<dbReference type="EMBL" id="PGTO01000001">
    <property type="protein sequence ID" value="RAU23895.1"/>
    <property type="molecule type" value="Genomic_DNA"/>
</dbReference>
<evidence type="ECO:0000313" key="1">
    <source>
        <dbReference type="EMBL" id="RAU23895.1"/>
    </source>
</evidence>
<comment type="caution">
    <text evidence="1">The sequence shown here is derived from an EMBL/GenBank/DDBJ whole genome shotgun (WGS) entry which is preliminary data.</text>
</comment>
<gene>
    <name evidence="1" type="ORF">CU669_02130</name>
</gene>
<dbReference type="SUPFAM" id="SSF143011">
    <property type="entry name" value="RelE-like"/>
    <property type="match status" value="1"/>
</dbReference>
<keyword evidence="2" id="KW-1185">Reference proteome</keyword>
<accession>A0A364P450</accession>
<proteinExistence type="predicted"/>
<name>A0A364P450_9PROT</name>
<dbReference type="Proteomes" id="UP000251075">
    <property type="component" value="Unassembled WGS sequence"/>
</dbReference>
<dbReference type="Gene3D" id="3.30.2310.20">
    <property type="entry name" value="RelE-like"/>
    <property type="match status" value="1"/>
</dbReference>
<dbReference type="Pfam" id="PF15781">
    <property type="entry name" value="ParE-like_toxin"/>
    <property type="match status" value="1"/>
</dbReference>
<dbReference type="InterPro" id="IPR031552">
    <property type="entry name" value="ParE-like_toxin"/>
</dbReference>
<organism evidence="1 2">
    <name type="scientific">Paramagnetospirillum kuznetsovii</name>
    <dbReference type="NCBI Taxonomy" id="2053833"/>
    <lineage>
        <taxon>Bacteria</taxon>
        <taxon>Pseudomonadati</taxon>
        <taxon>Pseudomonadota</taxon>
        <taxon>Alphaproteobacteria</taxon>
        <taxon>Rhodospirillales</taxon>
        <taxon>Magnetospirillaceae</taxon>
        <taxon>Paramagnetospirillum</taxon>
    </lineage>
</organism>
<dbReference type="OrthoDB" id="5296677at2"/>
<protein>
    <submittedName>
        <fullName evidence="1">Addiction module toxin RelE</fullName>
    </submittedName>
</protein>
<dbReference type="AlphaFoldDB" id="A0A364P450"/>
<dbReference type="RefSeq" id="WP_112142127.1">
    <property type="nucleotide sequence ID" value="NZ_PGTO01000001.1"/>
</dbReference>